<dbReference type="Gene3D" id="3.40.50.300">
    <property type="entry name" value="P-loop containing nucleotide triphosphate hydrolases"/>
    <property type="match status" value="1"/>
</dbReference>
<proteinExistence type="predicted"/>
<keyword evidence="10" id="KW-1185">Reference proteome</keyword>
<dbReference type="InParanoid" id="B4JWG6"/>
<dbReference type="KEGG" id="dgr:6568812"/>
<keyword evidence="5 7" id="KW-1133">Transmembrane helix</keyword>
<dbReference type="Proteomes" id="UP000001070">
    <property type="component" value="Unassembled WGS sequence"/>
</dbReference>
<dbReference type="InterPro" id="IPR003439">
    <property type="entry name" value="ABC_transporter-like_ATP-bd"/>
</dbReference>
<dbReference type="GO" id="GO:0005524">
    <property type="term" value="F:ATP binding"/>
    <property type="evidence" value="ECO:0007669"/>
    <property type="project" value="UniProtKB-KW"/>
</dbReference>
<evidence type="ECO:0000256" key="2">
    <source>
        <dbReference type="ARBA" id="ARBA00022692"/>
    </source>
</evidence>
<feature type="domain" description="ABC transporter" evidence="8">
    <location>
        <begin position="497"/>
        <end position="726"/>
    </location>
</feature>
<feature type="transmembrane region" description="Helical" evidence="7">
    <location>
        <begin position="276"/>
        <end position="302"/>
    </location>
</feature>
<dbReference type="PhylomeDB" id="B4JWG6"/>
<keyword evidence="6 7" id="KW-0472">Membrane</keyword>
<comment type="subcellular location">
    <subcellularLocation>
        <location evidence="1">Membrane</location>
        <topology evidence="1">Multi-pass membrane protein</topology>
    </subcellularLocation>
</comment>
<dbReference type="InterPro" id="IPR027417">
    <property type="entry name" value="P-loop_NTPase"/>
</dbReference>
<dbReference type="eggNOG" id="KOG0059">
    <property type="taxonomic scope" value="Eukaryota"/>
</dbReference>
<dbReference type="PANTHER" id="PTHR19229">
    <property type="entry name" value="ATP-BINDING CASSETTE TRANSPORTER SUBFAMILY A ABCA"/>
    <property type="match status" value="1"/>
</dbReference>
<dbReference type="InterPro" id="IPR013525">
    <property type="entry name" value="ABC2_TM"/>
</dbReference>
<dbReference type="OrthoDB" id="6500128at2759"/>
<dbReference type="PROSITE" id="PS50893">
    <property type="entry name" value="ABC_TRANSPORTER_2"/>
    <property type="match status" value="1"/>
</dbReference>
<dbReference type="InterPro" id="IPR003593">
    <property type="entry name" value="AAA+_ATPase"/>
</dbReference>
<feature type="transmembrane region" description="Helical" evidence="7">
    <location>
        <begin position="235"/>
        <end position="255"/>
    </location>
</feature>
<gene>
    <name evidence="9" type="primary">Dgri\GH23037</name>
    <name evidence="9" type="ORF">Dgri_GH23037</name>
</gene>
<dbReference type="HOGENOM" id="CLU_000604_19_5_1"/>
<dbReference type="Pfam" id="PF00005">
    <property type="entry name" value="ABC_tran"/>
    <property type="match status" value="1"/>
</dbReference>
<evidence type="ECO:0000256" key="3">
    <source>
        <dbReference type="ARBA" id="ARBA00022741"/>
    </source>
</evidence>
<evidence type="ECO:0000259" key="8">
    <source>
        <dbReference type="PROSITE" id="PS50893"/>
    </source>
</evidence>
<dbReference type="SMR" id="B4JWG6"/>
<evidence type="ECO:0000313" key="10">
    <source>
        <dbReference type="Proteomes" id="UP000001070"/>
    </source>
</evidence>
<evidence type="ECO:0000256" key="4">
    <source>
        <dbReference type="ARBA" id="ARBA00022840"/>
    </source>
</evidence>
<dbReference type="FunFam" id="3.40.50.300:FF:002275">
    <property type="entry name" value="ATP-binding cassette, subfamily A (ABC1), member 16"/>
    <property type="match status" value="1"/>
</dbReference>
<evidence type="ECO:0000256" key="5">
    <source>
        <dbReference type="ARBA" id="ARBA00022989"/>
    </source>
</evidence>
<dbReference type="GO" id="GO:0016887">
    <property type="term" value="F:ATP hydrolysis activity"/>
    <property type="evidence" value="ECO:0007669"/>
    <property type="project" value="InterPro"/>
</dbReference>
<dbReference type="GO" id="GO:0005319">
    <property type="term" value="F:lipid transporter activity"/>
    <property type="evidence" value="ECO:0007669"/>
    <property type="project" value="TreeGrafter"/>
</dbReference>
<name>B4JWG6_DROGR</name>
<protein>
    <submittedName>
        <fullName evidence="9">GH23037</fullName>
    </submittedName>
</protein>
<evidence type="ECO:0000313" key="9">
    <source>
        <dbReference type="EMBL" id="EDV98304.1"/>
    </source>
</evidence>
<dbReference type="SUPFAM" id="SSF52540">
    <property type="entry name" value="P-loop containing nucleoside triphosphate hydrolases"/>
    <property type="match status" value="1"/>
</dbReference>
<dbReference type="GO" id="GO:0016020">
    <property type="term" value="C:membrane"/>
    <property type="evidence" value="ECO:0007669"/>
    <property type="project" value="UniProtKB-SubCell"/>
</dbReference>
<evidence type="ECO:0000256" key="6">
    <source>
        <dbReference type="ARBA" id="ARBA00023136"/>
    </source>
</evidence>
<keyword evidence="4" id="KW-0067">ATP-binding</keyword>
<keyword evidence="2 7" id="KW-0812">Transmembrane</keyword>
<evidence type="ECO:0000256" key="1">
    <source>
        <dbReference type="ARBA" id="ARBA00004141"/>
    </source>
</evidence>
<dbReference type="SMART" id="SM00382">
    <property type="entry name" value="AAA"/>
    <property type="match status" value="1"/>
</dbReference>
<dbReference type="EMBL" id="CH916375">
    <property type="protein sequence ID" value="EDV98304.1"/>
    <property type="molecule type" value="Genomic_DNA"/>
</dbReference>
<sequence>MSSTTLIEGRSPMLNEICKLWLLIRKNLSVLLSQPLAVSIIILSPILLFLYTQIEQFISDVESTEIAETIYPHIELHHPFITSIMYSPANEVLKGVIEEVATILGANHTEAFLYATDLEVALLNKDGFVGIEFEDKLRSIIELPSEVNVALRFPLHLRSQVKRIWPHRLYDAINEQKARSIYDTEGFLIVQARLSEVLMRTKNESANIPQVLMQPFPDIRRTDNSHLLPMFNNCLTYFVFRFLGPCLIIGQQIVVEKQRNLREIMRLMGLTVGFNWLSWFIVAYIFYGIPMLVIACLMKWLLCPSTHFLVLFHIFFMYLITLICFTFMISAFVTSTVMAMATISLSHIASHLPYMLTGAEPTLSQSVINGLFLNSAIPSIWVQVRGFELRGDGAQWGKLFDYSHPDDNLSIGAILLLMMASNVFRLLICFYGDQLVPGHLAAGQKWYFPLKRKFWCPWDRPRQNVVGVDEEQPIANTYSRPTMPGFQEVLHNRPVIVEAQRLHKVYDDIEVVRDLSLKLYEDEITVLLGHNGSGKTTTFMMLAGMTRPTSGRVLVNGHDMATSTQKARESFSICPQNNVLFEELSAYWHIVFYSRLKGYQRADAEVEALKYLEIMNLMDKSSMSVKNLSTGMRRKLSICCALCANTKVVLCDEPTDCLDPIARREVWNLFRMEKTGRCIVLSTHIMEAAEVLGDRVAIICDGQLYGNGTPEFIVNQLGPGYRLVRSSTAYTFSVFTMCEFRSVRNWMIAMWQR</sequence>
<feature type="transmembrane region" description="Helical" evidence="7">
    <location>
        <begin position="28"/>
        <end position="51"/>
    </location>
</feature>
<keyword evidence="3" id="KW-0547">Nucleotide-binding</keyword>
<accession>B4JWG6</accession>
<dbReference type="Pfam" id="PF12698">
    <property type="entry name" value="ABC2_membrane_3"/>
    <property type="match status" value="1"/>
</dbReference>
<dbReference type="PANTHER" id="PTHR19229:SF250">
    <property type="entry name" value="ABC TRANSPORTER DOMAIN-CONTAINING PROTEIN-RELATED"/>
    <property type="match status" value="1"/>
</dbReference>
<organism evidence="10">
    <name type="scientific">Drosophila grimshawi</name>
    <name type="common">Hawaiian fruit fly</name>
    <name type="synonym">Idiomyia grimshawi</name>
    <dbReference type="NCBI Taxonomy" id="7222"/>
    <lineage>
        <taxon>Eukaryota</taxon>
        <taxon>Metazoa</taxon>
        <taxon>Ecdysozoa</taxon>
        <taxon>Arthropoda</taxon>
        <taxon>Hexapoda</taxon>
        <taxon>Insecta</taxon>
        <taxon>Pterygota</taxon>
        <taxon>Neoptera</taxon>
        <taxon>Endopterygota</taxon>
        <taxon>Diptera</taxon>
        <taxon>Brachycera</taxon>
        <taxon>Muscomorpha</taxon>
        <taxon>Ephydroidea</taxon>
        <taxon>Drosophilidae</taxon>
        <taxon>Drosophila</taxon>
        <taxon>Hawaiian Drosophila</taxon>
    </lineage>
</organism>
<dbReference type="CDD" id="cd03263">
    <property type="entry name" value="ABC_subfamily_A"/>
    <property type="match status" value="1"/>
</dbReference>
<feature type="transmembrane region" description="Helical" evidence="7">
    <location>
        <begin position="308"/>
        <end position="329"/>
    </location>
</feature>
<reference evidence="9 10" key="1">
    <citation type="journal article" date="2007" name="Nature">
        <title>Evolution of genes and genomes on the Drosophila phylogeny.</title>
        <authorList>
            <consortium name="Drosophila 12 Genomes Consortium"/>
            <person name="Clark A.G."/>
            <person name="Eisen M.B."/>
            <person name="Smith D.R."/>
            <person name="Bergman C.M."/>
            <person name="Oliver B."/>
            <person name="Markow T.A."/>
            <person name="Kaufman T.C."/>
            <person name="Kellis M."/>
            <person name="Gelbart W."/>
            <person name="Iyer V.N."/>
            <person name="Pollard D.A."/>
            <person name="Sackton T.B."/>
            <person name="Larracuente A.M."/>
            <person name="Singh N.D."/>
            <person name="Abad J.P."/>
            <person name="Abt D.N."/>
            <person name="Adryan B."/>
            <person name="Aguade M."/>
            <person name="Akashi H."/>
            <person name="Anderson W.W."/>
            <person name="Aquadro C.F."/>
            <person name="Ardell D.H."/>
            <person name="Arguello R."/>
            <person name="Artieri C.G."/>
            <person name="Barbash D.A."/>
            <person name="Barker D."/>
            <person name="Barsanti P."/>
            <person name="Batterham P."/>
            <person name="Batzoglou S."/>
            <person name="Begun D."/>
            <person name="Bhutkar A."/>
            <person name="Blanco E."/>
            <person name="Bosak S.A."/>
            <person name="Bradley R.K."/>
            <person name="Brand A.D."/>
            <person name="Brent M.R."/>
            <person name="Brooks A.N."/>
            <person name="Brown R.H."/>
            <person name="Butlin R.K."/>
            <person name="Caggese C."/>
            <person name="Calvi B.R."/>
            <person name="Bernardo de Carvalho A."/>
            <person name="Caspi A."/>
            <person name="Castrezana S."/>
            <person name="Celniker S.E."/>
            <person name="Chang J.L."/>
            <person name="Chapple C."/>
            <person name="Chatterji S."/>
            <person name="Chinwalla A."/>
            <person name="Civetta A."/>
            <person name="Clifton S.W."/>
            <person name="Comeron J.M."/>
            <person name="Costello J.C."/>
            <person name="Coyne J.A."/>
            <person name="Daub J."/>
            <person name="David R.G."/>
            <person name="Delcher A.L."/>
            <person name="Delehaunty K."/>
            <person name="Do C.B."/>
            <person name="Ebling H."/>
            <person name="Edwards K."/>
            <person name="Eickbush T."/>
            <person name="Evans J.D."/>
            <person name="Filipski A."/>
            <person name="Findeiss S."/>
            <person name="Freyhult E."/>
            <person name="Fulton L."/>
            <person name="Fulton R."/>
            <person name="Garcia A.C."/>
            <person name="Gardiner A."/>
            <person name="Garfield D.A."/>
            <person name="Garvin B.E."/>
            <person name="Gibson G."/>
            <person name="Gilbert D."/>
            <person name="Gnerre S."/>
            <person name="Godfrey J."/>
            <person name="Good R."/>
            <person name="Gotea V."/>
            <person name="Gravely B."/>
            <person name="Greenberg A.J."/>
            <person name="Griffiths-Jones S."/>
            <person name="Gross S."/>
            <person name="Guigo R."/>
            <person name="Gustafson E.A."/>
            <person name="Haerty W."/>
            <person name="Hahn M.W."/>
            <person name="Halligan D.L."/>
            <person name="Halpern A.L."/>
            <person name="Halter G.M."/>
            <person name="Han M.V."/>
            <person name="Heger A."/>
            <person name="Hillier L."/>
            <person name="Hinrichs A.S."/>
            <person name="Holmes I."/>
            <person name="Hoskins R.A."/>
            <person name="Hubisz M.J."/>
            <person name="Hultmark D."/>
            <person name="Huntley M.A."/>
            <person name="Jaffe D.B."/>
            <person name="Jagadeeshan S."/>
            <person name="Jeck W.R."/>
            <person name="Johnson J."/>
            <person name="Jones C.D."/>
            <person name="Jordan W.C."/>
            <person name="Karpen G.H."/>
            <person name="Kataoka E."/>
            <person name="Keightley P.D."/>
            <person name="Kheradpour P."/>
            <person name="Kirkness E.F."/>
            <person name="Koerich L.B."/>
            <person name="Kristiansen K."/>
            <person name="Kudrna D."/>
            <person name="Kulathinal R.J."/>
            <person name="Kumar S."/>
            <person name="Kwok R."/>
            <person name="Lander E."/>
            <person name="Langley C.H."/>
            <person name="Lapoint R."/>
            <person name="Lazzaro B.P."/>
            <person name="Lee S.J."/>
            <person name="Levesque L."/>
            <person name="Li R."/>
            <person name="Lin C.F."/>
            <person name="Lin M.F."/>
            <person name="Lindblad-Toh K."/>
            <person name="Llopart A."/>
            <person name="Long M."/>
            <person name="Low L."/>
            <person name="Lozovsky E."/>
            <person name="Lu J."/>
            <person name="Luo M."/>
            <person name="Machado C.A."/>
            <person name="Makalowski W."/>
            <person name="Marzo M."/>
            <person name="Matsuda M."/>
            <person name="Matzkin L."/>
            <person name="McAllister B."/>
            <person name="McBride C.S."/>
            <person name="McKernan B."/>
            <person name="McKernan K."/>
            <person name="Mendez-Lago M."/>
            <person name="Minx P."/>
            <person name="Mollenhauer M.U."/>
            <person name="Montooth K."/>
            <person name="Mount S.M."/>
            <person name="Mu X."/>
            <person name="Myers E."/>
            <person name="Negre B."/>
            <person name="Newfeld S."/>
            <person name="Nielsen R."/>
            <person name="Noor M.A."/>
            <person name="O'Grady P."/>
            <person name="Pachter L."/>
            <person name="Papaceit M."/>
            <person name="Parisi M.J."/>
            <person name="Parisi M."/>
            <person name="Parts L."/>
            <person name="Pedersen J.S."/>
            <person name="Pesole G."/>
            <person name="Phillippy A.M."/>
            <person name="Ponting C.P."/>
            <person name="Pop M."/>
            <person name="Porcelli D."/>
            <person name="Powell J.R."/>
            <person name="Prohaska S."/>
            <person name="Pruitt K."/>
            <person name="Puig M."/>
            <person name="Quesneville H."/>
            <person name="Ram K.R."/>
            <person name="Rand D."/>
            <person name="Rasmussen M.D."/>
            <person name="Reed L.K."/>
            <person name="Reenan R."/>
            <person name="Reily A."/>
            <person name="Remington K.A."/>
            <person name="Rieger T.T."/>
            <person name="Ritchie M.G."/>
            <person name="Robin C."/>
            <person name="Rogers Y.H."/>
            <person name="Rohde C."/>
            <person name="Rozas J."/>
            <person name="Rubenfield M.J."/>
            <person name="Ruiz A."/>
            <person name="Russo S."/>
            <person name="Salzberg S.L."/>
            <person name="Sanchez-Gracia A."/>
            <person name="Saranga D.J."/>
            <person name="Sato H."/>
            <person name="Schaeffer S.W."/>
            <person name="Schatz M.C."/>
            <person name="Schlenke T."/>
            <person name="Schwartz R."/>
            <person name="Segarra C."/>
            <person name="Singh R.S."/>
            <person name="Sirot L."/>
            <person name="Sirota M."/>
            <person name="Sisneros N.B."/>
            <person name="Smith C.D."/>
            <person name="Smith T.F."/>
            <person name="Spieth J."/>
            <person name="Stage D.E."/>
            <person name="Stark A."/>
            <person name="Stephan W."/>
            <person name="Strausberg R.L."/>
            <person name="Strempel S."/>
            <person name="Sturgill D."/>
            <person name="Sutton G."/>
            <person name="Sutton G.G."/>
            <person name="Tao W."/>
            <person name="Teichmann S."/>
            <person name="Tobari Y.N."/>
            <person name="Tomimura Y."/>
            <person name="Tsolas J.M."/>
            <person name="Valente V.L."/>
            <person name="Venter E."/>
            <person name="Venter J.C."/>
            <person name="Vicario S."/>
            <person name="Vieira F.G."/>
            <person name="Vilella A.J."/>
            <person name="Villasante A."/>
            <person name="Walenz B."/>
            <person name="Wang J."/>
            <person name="Wasserman M."/>
            <person name="Watts T."/>
            <person name="Wilson D."/>
            <person name="Wilson R.K."/>
            <person name="Wing R.A."/>
            <person name="Wolfner M.F."/>
            <person name="Wong A."/>
            <person name="Wong G.K."/>
            <person name="Wu C.I."/>
            <person name="Wu G."/>
            <person name="Yamamoto D."/>
            <person name="Yang H.P."/>
            <person name="Yang S.P."/>
            <person name="Yorke J.A."/>
            <person name="Yoshida K."/>
            <person name="Zdobnov E."/>
            <person name="Zhang P."/>
            <person name="Zhang Y."/>
            <person name="Zimin A.V."/>
            <person name="Baldwin J."/>
            <person name="Abdouelleil A."/>
            <person name="Abdulkadir J."/>
            <person name="Abebe A."/>
            <person name="Abera B."/>
            <person name="Abreu J."/>
            <person name="Acer S.C."/>
            <person name="Aftuck L."/>
            <person name="Alexander A."/>
            <person name="An P."/>
            <person name="Anderson E."/>
            <person name="Anderson S."/>
            <person name="Arachi H."/>
            <person name="Azer M."/>
            <person name="Bachantsang P."/>
            <person name="Barry A."/>
            <person name="Bayul T."/>
            <person name="Berlin A."/>
            <person name="Bessette D."/>
            <person name="Bloom T."/>
            <person name="Blye J."/>
            <person name="Boguslavskiy L."/>
            <person name="Bonnet C."/>
            <person name="Boukhgalter B."/>
            <person name="Bourzgui I."/>
            <person name="Brown A."/>
            <person name="Cahill P."/>
            <person name="Channer S."/>
            <person name="Cheshatsang Y."/>
            <person name="Chuda L."/>
            <person name="Citroen M."/>
            <person name="Collymore A."/>
            <person name="Cooke P."/>
            <person name="Costello M."/>
            <person name="D'Aco K."/>
            <person name="Daza R."/>
            <person name="De Haan G."/>
            <person name="DeGray S."/>
            <person name="DeMaso C."/>
            <person name="Dhargay N."/>
            <person name="Dooley K."/>
            <person name="Dooley E."/>
            <person name="Doricent M."/>
            <person name="Dorje P."/>
            <person name="Dorjee K."/>
            <person name="Dupes A."/>
            <person name="Elong R."/>
            <person name="Falk J."/>
            <person name="Farina A."/>
            <person name="Faro S."/>
            <person name="Ferguson D."/>
            <person name="Fisher S."/>
            <person name="Foley C.D."/>
            <person name="Franke A."/>
            <person name="Friedrich D."/>
            <person name="Gadbois L."/>
            <person name="Gearin G."/>
            <person name="Gearin C.R."/>
            <person name="Giannoukos G."/>
            <person name="Goode T."/>
            <person name="Graham J."/>
            <person name="Grandbois E."/>
            <person name="Grewal S."/>
            <person name="Gyaltsen K."/>
            <person name="Hafez N."/>
            <person name="Hagos B."/>
            <person name="Hall J."/>
            <person name="Henson C."/>
            <person name="Hollinger A."/>
            <person name="Honan T."/>
            <person name="Huard M.D."/>
            <person name="Hughes L."/>
            <person name="Hurhula B."/>
            <person name="Husby M.E."/>
            <person name="Kamat A."/>
            <person name="Kanga B."/>
            <person name="Kashin S."/>
            <person name="Khazanovich D."/>
            <person name="Kisner P."/>
            <person name="Lance K."/>
            <person name="Lara M."/>
            <person name="Lee W."/>
            <person name="Lennon N."/>
            <person name="Letendre F."/>
            <person name="LeVine R."/>
            <person name="Lipovsky A."/>
            <person name="Liu X."/>
            <person name="Liu J."/>
            <person name="Liu S."/>
            <person name="Lokyitsang T."/>
            <person name="Lokyitsang Y."/>
            <person name="Lubonja R."/>
            <person name="Lui A."/>
            <person name="MacDonald P."/>
            <person name="Magnisalis V."/>
            <person name="Maru K."/>
            <person name="Matthews C."/>
            <person name="McCusker W."/>
            <person name="McDonough S."/>
            <person name="Mehta T."/>
            <person name="Meldrim J."/>
            <person name="Meneus L."/>
            <person name="Mihai O."/>
            <person name="Mihalev A."/>
            <person name="Mihova T."/>
            <person name="Mittelman R."/>
            <person name="Mlenga V."/>
            <person name="Montmayeur A."/>
            <person name="Mulrain L."/>
            <person name="Navidi A."/>
            <person name="Naylor J."/>
            <person name="Negash T."/>
            <person name="Nguyen T."/>
            <person name="Nguyen N."/>
            <person name="Nicol R."/>
            <person name="Norbu C."/>
            <person name="Norbu N."/>
            <person name="Novod N."/>
            <person name="O'Neill B."/>
            <person name="Osman S."/>
            <person name="Markiewicz E."/>
            <person name="Oyono O.L."/>
            <person name="Patti C."/>
            <person name="Phunkhang P."/>
            <person name="Pierre F."/>
            <person name="Priest M."/>
            <person name="Raghuraman S."/>
            <person name="Rege F."/>
            <person name="Reyes R."/>
            <person name="Rise C."/>
            <person name="Rogov P."/>
            <person name="Ross K."/>
            <person name="Ryan E."/>
            <person name="Settipalli S."/>
            <person name="Shea T."/>
            <person name="Sherpa N."/>
            <person name="Shi L."/>
            <person name="Shih D."/>
            <person name="Sparrow T."/>
            <person name="Spaulding J."/>
            <person name="Stalker J."/>
            <person name="Stange-Thomann N."/>
            <person name="Stavropoulos S."/>
            <person name="Stone C."/>
            <person name="Strader C."/>
            <person name="Tesfaye S."/>
            <person name="Thomson T."/>
            <person name="Thoulutsang Y."/>
            <person name="Thoulutsang D."/>
            <person name="Topham K."/>
            <person name="Topping I."/>
            <person name="Tsamla T."/>
            <person name="Vassiliev H."/>
            <person name="Vo A."/>
            <person name="Wangchuk T."/>
            <person name="Wangdi T."/>
            <person name="Weiand M."/>
            <person name="Wilkinson J."/>
            <person name="Wilson A."/>
            <person name="Yadav S."/>
            <person name="Young G."/>
            <person name="Yu Q."/>
            <person name="Zembek L."/>
            <person name="Zhong D."/>
            <person name="Zimmer A."/>
            <person name="Zwirko Z."/>
            <person name="Jaffe D.B."/>
            <person name="Alvarez P."/>
            <person name="Brockman W."/>
            <person name="Butler J."/>
            <person name="Chin C."/>
            <person name="Gnerre S."/>
            <person name="Grabherr M."/>
            <person name="Kleber M."/>
            <person name="Mauceli E."/>
            <person name="MacCallum I."/>
        </authorList>
    </citation>
    <scope>NUCLEOTIDE SEQUENCE [LARGE SCALE GENOMIC DNA]</scope>
    <source>
        <strain evidence="10">Tucson 15287-2541.00</strain>
    </source>
</reference>
<dbReference type="STRING" id="7222.B4JWG6"/>
<dbReference type="InterPro" id="IPR026082">
    <property type="entry name" value="ABCA"/>
</dbReference>
<dbReference type="GO" id="GO:0140359">
    <property type="term" value="F:ABC-type transporter activity"/>
    <property type="evidence" value="ECO:0007669"/>
    <property type="project" value="InterPro"/>
</dbReference>
<dbReference type="AlphaFoldDB" id="B4JWG6"/>
<evidence type="ECO:0000256" key="7">
    <source>
        <dbReference type="SAM" id="Phobius"/>
    </source>
</evidence>
<dbReference type="OMA" id="AWYAIEV"/>